<evidence type="ECO:0000313" key="3">
    <source>
        <dbReference type="EMBL" id="SPD08183.1"/>
    </source>
</evidence>
<evidence type="ECO:0000256" key="1">
    <source>
        <dbReference type="ARBA" id="ARBA00010199"/>
    </source>
</evidence>
<accession>A0A2N9H8U0</accession>
<keyword evidence="2" id="KW-0812">Transmembrane</keyword>
<keyword evidence="2" id="KW-1133">Transmembrane helix</keyword>
<gene>
    <name evidence="3" type="ORF">FSB_LOCUS36065</name>
</gene>
<dbReference type="GO" id="GO:0042910">
    <property type="term" value="F:xenobiotic transmembrane transporter activity"/>
    <property type="evidence" value="ECO:0007669"/>
    <property type="project" value="InterPro"/>
</dbReference>
<proteinExistence type="inferred from homology"/>
<protein>
    <submittedName>
        <fullName evidence="3">Uncharacterized protein</fullName>
    </submittedName>
</protein>
<evidence type="ECO:0000256" key="2">
    <source>
        <dbReference type="SAM" id="Phobius"/>
    </source>
</evidence>
<dbReference type="InterPro" id="IPR002528">
    <property type="entry name" value="MATE_fam"/>
</dbReference>
<dbReference type="EMBL" id="OIVN01003013">
    <property type="protein sequence ID" value="SPD08183.1"/>
    <property type="molecule type" value="Genomic_DNA"/>
</dbReference>
<dbReference type="GO" id="GO:0016020">
    <property type="term" value="C:membrane"/>
    <property type="evidence" value="ECO:0007669"/>
    <property type="project" value="InterPro"/>
</dbReference>
<organism evidence="3">
    <name type="scientific">Fagus sylvatica</name>
    <name type="common">Beechnut</name>
    <dbReference type="NCBI Taxonomy" id="28930"/>
    <lineage>
        <taxon>Eukaryota</taxon>
        <taxon>Viridiplantae</taxon>
        <taxon>Streptophyta</taxon>
        <taxon>Embryophyta</taxon>
        <taxon>Tracheophyta</taxon>
        <taxon>Spermatophyta</taxon>
        <taxon>Magnoliopsida</taxon>
        <taxon>eudicotyledons</taxon>
        <taxon>Gunneridae</taxon>
        <taxon>Pentapetalae</taxon>
        <taxon>rosids</taxon>
        <taxon>fabids</taxon>
        <taxon>Fagales</taxon>
        <taxon>Fagaceae</taxon>
        <taxon>Fagus</taxon>
    </lineage>
</organism>
<feature type="transmembrane region" description="Helical" evidence="2">
    <location>
        <begin position="166"/>
        <end position="185"/>
    </location>
</feature>
<feature type="transmembrane region" description="Helical" evidence="2">
    <location>
        <begin position="85"/>
        <end position="111"/>
    </location>
</feature>
<comment type="similarity">
    <text evidence="1">Belongs to the multi antimicrobial extrusion (MATE) (TC 2.A.66.1) family.</text>
</comment>
<sequence>MTAISSDQECRNLDPTGRRYIGSGGLEQCFLAGFGAAVKILRLKTEAVDLAWRTAIGFGCDYDSLPSTCPGPNPSQILLASHFRLGVAGVAASSAASNLFALLCVVLYVWAKGIHVPTWCTPSRECFTGWKPLVRLAAPSCVSVCLEWWWYEIMIVLCGLLTNPKATVASMGVLIQTMAFIYVFPSSLSFAVSTRVGNELGGNRPYKAKLSVVELR</sequence>
<dbReference type="AlphaFoldDB" id="A0A2N9H8U0"/>
<dbReference type="GO" id="GO:0015297">
    <property type="term" value="F:antiporter activity"/>
    <property type="evidence" value="ECO:0007669"/>
    <property type="project" value="InterPro"/>
</dbReference>
<keyword evidence="2" id="KW-0472">Membrane</keyword>
<name>A0A2N9H8U0_FAGSY</name>
<reference evidence="3" key="1">
    <citation type="submission" date="2018-02" db="EMBL/GenBank/DDBJ databases">
        <authorList>
            <person name="Cohen D.B."/>
            <person name="Kent A.D."/>
        </authorList>
    </citation>
    <scope>NUCLEOTIDE SEQUENCE</scope>
</reference>
<feature type="transmembrane region" description="Helical" evidence="2">
    <location>
        <begin position="132"/>
        <end position="151"/>
    </location>
</feature>
<dbReference type="PANTHER" id="PTHR11206">
    <property type="entry name" value="MULTIDRUG RESISTANCE PROTEIN"/>
    <property type="match status" value="1"/>
</dbReference>
<dbReference type="Pfam" id="PF01554">
    <property type="entry name" value="MatE"/>
    <property type="match status" value="1"/>
</dbReference>